<dbReference type="EMBL" id="CAJOBJ010309453">
    <property type="protein sequence ID" value="CAF5166109.1"/>
    <property type="molecule type" value="Genomic_DNA"/>
</dbReference>
<comment type="caution">
    <text evidence="2">The sequence shown here is derived from an EMBL/GenBank/DDBJ whole genome shotgun (WGS) entry which is preliminary data.</text>
</comment>
<dbReference type="PANTHER" id="PTHR32059:SF0">
    <property type="entry name" value="RAB11-BINDING PROTEIN RELCH"/>
    <property type="match status" value="1"/>
</dbReference>
<gene>
    <name evidence="2" type="ORF">GIL414_LOCUS66276</name>
</gene>
<dbReference type="GO" id="GO:0055037">
    <property type="term" value="C:recycling endosome"/>
    <property type="evidence" value="ECO:0007669"/>
    <property type="project" value="TreeGrafter"/>
</dbReference>
<feature type="non-terminal residue" evidence="2">
    <location>
        <position position="1"/>
    </location>
</feature>
<accession>A0A8S3GK02</accession>
<sequence>GGGNGDFFPRTSSSQTFDSTSIDNITRYSEDIDWHNGNGSGGAATSASVVGESRFNDERVAVLEFELRKARDTIQELRQTLTYDSTDEQQQQLQNKKSDDRNAKHQAHLLSSNSTQALIPTGLTVRPFERRALNYLVNEYLLTNNYKLTSVTFGEENDTSDLEDWDSVGLNCSRPPDLTQLYRWYYYQLCIEDEKPKKEDFSISSNGRFSSLHFYV</sequence>
<name>A0A8S3GK02_9BILA</name>
<dbReference type="GO" id="GO:0032367">
    <property type="term" value="P:intracellular cholesterol transport"/>
    <property type="evidence" value="ECO:0007669"/>
    <property type="project" value="InterPro"/>
</dbReference>
<evidence type="ECO:0000313" key="3">
    <source>
        <dbReference type="Proteomes" id="UP000681720"/>
    </source>
</evidence>
<reference evidence="2" key="1">
    <citation type="submission" date="2021-02" db="EMBL/GenBank/DDBJ databases">
        <authorList>
            <person name="Nowell W R."/>
        </authorList>
    </citation>
    <scope>NUCLEOTIDE SEQUENCE</scope>
</reference>
<feature type="region of interest" description="Disordered" evidence="1">
    <location>
        <begin position="1"/>
        <end position="22"/>
    </location>
</feature>
<dbReference type="SMART" id="SM00667">
    <property type="entry name" value="LisH"/>
    <property type="match status" value="1"/>
</dbReference>
<dbReference type="PANTHER" id="PTHR32059">
    <property type="entry name" value="RAB11-BINDING PROTEIN RELCH"/>
    <property type="match status" value="1"/>
</dbReference>
<dbReference type="InterPro" id="IPR006594">
    <property type="entry name" value="LisH"/>
</dbReference>
<evidence type="ECO:0000313" key="2">
    <source>
        <dbReference type="EMBL" id="CAF5166109.1"/>
    </source>
</evidence>
<dbReference type="PROSITE" id="PS50896">
    <property type="entry name" value="LISH"/>
    <property type="match status" value="1"/>
</dbReference>
<dbReference type="AlphaFoldDB" id="A0A8S3GK02"/>
<dbReference type="Proteomes" id="UP000681720">
    <property type="component" value="Unassembled WGS sequence"/>
</dbReference>
<dbReference type="GO" id="GO:0005802">
    <property type="term" value="C:trans-Golgi network"/>
    <property type="evidence" value="ECO:0007669"/>
    <property type="project" value="InterPro"/>
</dbReference>
<evidence type="ECO:0000256" key="1">
    <source>
        <dbReference type="SAM" id="MobiDB-lite"/>
    </source>
</evidence>
<feature type="region of interest" description="Disordered" evidence="1">
    <location>
        <begin position="82"/>
        <end position="105"/>
    </location>
</feature>
<dbReference type="InterPro" id="IPR040362">
    <property type="entry name" value="RELCH"/>
</dbReference>
<feature type="compositionally biased region" description="Polar residues" evidence="1">
    <location>
        <begin position="82"/>
        <end position="95"/>
    </location>
</feature>
<protein>
    <recommendedName>
        <fullName evidence="4">LisH domain-containing protein</fullName>
    </recommendedName>
</protein>
<proteinExistence type="predicted"/>
<evidence type="ECO:0008006" key="4">
    <source>
        <dbReference type="Google" id="ProtNLM"/>
    </source>
</evidence>
<feature type="compositionally biased region" description="Polar residues" evidence="1">
    <location>
        <begin position="10"/>
        <end position="22"/>
    </location>
</feature>
<organism evidence="2 3">
    <name type="scientific">Rotaria magnacalcarata</name>
    <dbReference type="NCBI Taxonomy" id="392030"/>
    <lineage>
        <taxon>Eukaryota</taxon>
        <taxon>Metazoa</taxon>
        <taxon>Spiralia</taxon>
        <taxon>Gnathifera</taxon>
        <taxon>Rotifera</taxon>
        <taxon>Eurotatoria</taxon>
        <taxon>Bdelloidea</taxon>
        <taxon>Philodinida</taxon>
        <taxon>Philodinidae</taxon>
        <taxon>Rotaria</taxon>
    </lineage>
</organism>